<evidence type="ECO:0000313" key="9">
    <source>
        <dbReference type="EMBL" id="WNY23002.1"/>
    </source>
</evidence>
<dbReference type="InterPro" id="IPR035996">
    <property type="entry name" value="4pyrrol_Methylase_sf"/>
</dbReference>
<evidence type="ECO:0000256" key="3">
    <source>
        <dbReference type="ARBA" id="ARBA00022603"/>
    </source>
</evidence>
<dbReference type="InterPro" id="IPR004551">
    <property type="entry name" value="Dphthn_synthase"/>
</dbReference>
<dbReference type="SUPFAM" id="SSF53790">
    <property type="entry name" value="Tetrapyrrole methylase"/>
    <property type="match status" value="1"/>
</dbReference>
<dbReference type="PIRSF" id="PIRSF036432">
    <property type="entry name" value="Diphthine_synth"/>
    <property type="match status" value="1"/>
</dbReference>
<dbReference type="Proteomes" id="UP001302978">
    <property type="component" value="Chromosome"/>
</dbReference>
<dbReference type="PANTHER" id="PTHR10882">
    <property type="entry name" value="DIPHTHINE SYNTHASE"/>
    <property type="match status" value="1"/>
</dbReference>
<evidence type="ECO:0000256" key="7">
    <source>
        <dbReference type="PIRSR" id="PIRSR036432-1"/>
    </source>
</evidence>
<name>A0AA96ZTS1_9EURY</name>
<dbReference type="AlphaFoldDB" id="A0AA96ZTS1"/>
<dbReference type="Gene3D" id="3.30.950.10">
    <property type="entry name" value="Methyltransferase, Cobalt-precorrin-4 Transmethylase, Domain 2"/>
    <property type="match status" value="1"/>
</dbReference>
<comment type="catalytic activity">
    <reaction evidence="6">
        <text>2-[(3S)-amino-3-carboxypropyl]-L-histidyl-[translation elongation factor 2] + 3 S-adenosyl-L-methionine = diphthine-[translation elongation factor 2] + 3 S-adenosyl-L-homocysteine + 3 H(+)</text>
        <dbReference type="Rhea" id="RHEA:36415"/>
        <dbReference type="Rhea" id="RHEA-COMP:9749"/>
        <dbReference type="Rhea" id="RHEA-COMP:10172"/>
        <dbReference type="ChEBI" id="CHEBI:15378"/>
        <dbReference type="ChEBI" id="CHEBI:57856"/>
        <dbReference type="ChEBI" id="CHEBI:59789"/>
        <dbReference type="ChEBI" id="CHEBI:73995"/>
        <dbReference type="ChEBI" id="CHEBI:82696"/>
        <dbReference type="EC" id="2.1.1.98"/>
    </reaction>
</comment>
<dbReference type="NCBIfam" id="TIGR00522">
    <property type="entry name" value="dph5"/>
    <property type="match status" value="1"/>
</dbReference>
<dbReference type="CDD" id="cd11647">
    <property type="entry name" value="DHP5_DphB"/>
    <property type="match status" value="1"/>
</dbReference>
<keyword evidence="5 6" id="KW-0949">S-adenosyl-L-methionine</keyword>
<dbReference type="Gene3D" id="3.40.1010.10">
    <property type="entry name" value="Cobalt-precorrin-4 Transmethylase, Domain 1"/>
    <property type="match status" value="1"/>
</dbReference>
<feature type="binding site" evidence="6 7">
    <location>
        <position position="169"/>
    </location>
    <ligand>
        <name>S-adenosyl-L-methionine</name>
        <dbReference type="ChEBI" id="CHEBI:59789"/>
    </ligand>
</feature>
<dbReference type="GO" id="GO:0004164">
    <property type="term" value="F:diphthine synthase activity"/>
    <property type="evidence" value="ECO:0007669"/>
    <property type="project" value="UniProtKB-UniRule"/>
</dbReference>
<reference evidence="9 10" key="1">
    <citation type="submission" date="2023-07" db="EMBL/GenBank/DDBJ databases">
        <title>Closed genoem sequence of Methanomicrococcus sp. Hf6.</title>
        <authorList>
            <person name="Poehlein A."/>
            <person name="Protasov E."/>
            <person name="Platt K."/>
            <person name="Reeh H."/>
            <person name="Daniel R."/>
            <person name="Brune A."/>
        </authorList>
    </citation>
    <scope>NUCLEOTIDE SEQUENCE [LARGE SCALE GENOMIC DNA]</scope>
    <source>
        <strain evidence="9 10">Hf6</strain>
    </source>
</reference>
<sequence>MLTFIGLGLFDEQDISLKGLKAVQSADLVYLEFYTSYLMGTTIEKMEELYGKPIIRLMREDVEQNPDWLENAKTKNVVFLTGGDTMASTTHIDLRIRAKDSGIETRLIHGASITSAIFGLSGLQNYRFGKSVSIPFPYVSSRGNRVVTETPYDTIKFNQENGLHTLVFLDINSEHGYMTVQEGLSLLLEIEEKRQEGVMTERIAVGIARAGSNDVCVKADFADNIDAFELGGPLQILVIPGNLHFIEAEALVKLAGAPECLLQEFSES</sequence>
<feature type="binding site" evidence="6 7">
    <location>
        <position position="235"/>
    </location>
    <ligand>
        <name>S-adenosyl-L-methionine</name>
        <dbReference type="ChEBI" id="CHEBI:59789"/>
    </ligand>
</feature>
<dbReference type="GO" id="GO:0032259">
    <property type="term" value="P:methylation"/>
    <property type="evidence" value="ECO:0007669"/>
    <property type="project" value="UniProtKB-KW"/>
</dbReference>
<evidence type="ECO:0000256" key="1">
    <source>
        <dbReference type="ARBA" id="ARBA00005156"/>
    </source>
</evidence>
<evidence type="ECO:0000256" key="4">
    <source>
        <dbReference type="ARBA" id="ARBA00022679"/>
    </source>
</evidence>
<evidence type="ECO:0000256" key="6">
    <source>
        <dbReference type="HAMAP-Rule" id="MF_01084"/>
    </source>
</evidence>
<dbReference type="HAMAP" id="MF_01084">
    <property type="entry name" value="Diphthine_synth"/>
    <property type="match status" value="1"/>
</dbReference>
<dbReference type="GeneID" id="85194755"/>
<dbReference type="EC" id="2.1.1.98" evidence="6"/>
<dbReference type="InterPro" id="IPR000878">
    <property type="entry name" value="4pyrrol_Mease"/>
</dbReference>
<feature type="binding site" evidence="6 7">
    <location>
        <position position="84"/>
    </location>
    <ligand>
        <name>S-adenosyl-L-methionine</name>
        <dbReference type="ChEBI" id="CHEBI:59789"/>
    </ligand>
</feature>
<evidence type="ECO:0000313" key="10">
    <source>
        <dbReference type="Proteomes" id="UP001302978"/>
    </source>
</evidence>
<dbReference type="InterPro" id="IPR014777">
    <property type="entry name" value="4pyrrole_Mease_sub1"/>
</dbReference>
<feature type="binding site" evidence="6 7">
    <location>
        <position position="87"/>
    </location>
    <ligand>
        <name>S-adenosyl-L-methionine</name>
        <dbReference type="ChEBI" id="CHEBI:59789"/>
    </ligand>
</feature>
<feature type="binding site" evidence="6 7">
    <location>
        <begin position="112"/>
        <end position="113"/>
    </location>
    <ligand>
        <name>S-adenosyl-L-methionine</name>
        <dbReference type="ChEBI" id="CHEBI:59789"/>
    </ligand>
</feature>
<comment type="function">
    <text evidence="6">S-adenosyl-L-methionine-dependent methyltransferase that catalyzes the trimethylation of the amino group of the modified target histidine residue in translation elongation factor 2 (EF-2), to form an intermediate called diphthine. The three successive methylation reactions represent the second step of diphthamide biosynthesis.</text>
</comment>
<keyword evidence="3 6" id="KW-0489">Methyltransferase</keyword>
<proteinExistence type="inferred from homology"/>
<keyword evidence="4 6" id="KW-0808">Transferase</keyword>
<feature type="binding site" evidence="6 7">
    <location>
        <position position="9"/>
    </location>
    <ligand>
        <name>S-adenosyl-L-methionine</name>
        <dbReference type="ChEBI" id="CHEBI:59789"/>
    </ligand>
</feature>
<comment type="pathway">
    <text evidence="1 6">Protein modification; peptidyl-diphthamide biosynthesis.</text>
</comment>
<evidence type="ECO:0000256" key="5">
    <source>
        <dbReference type="ARBA" id="ARBA00022691"/>
    </source>
</evidence>
<dbReference type="Pfam" id="PF00590">
    <property type="entry name" value="TP_methylase"/>
    <property type="match status" value="1"/>
</dbReference>
<comment type="similarity">
    <text evidence="2 6">Belongs to the diphthine synthase family.</text>
</comment>
<feature type="domain" description="Tetrapyrrole methylase" evidence="8">
    <location>
        <begin position="1"/>
        <end position="190"/>
    </location>
</feature>
<dbReference type="KEGG" id="mehf:MmiHf6_02980"/>
<dbReference type="EMBL" id="CP131059">
    <property type="protein sequence ID" value="WNY23002.1"/>
    <property type="molecule type" value="Genomic_DNA"/>
</dbReference>
<dbReference type="RefSeq" id="WP_316557985.1">
    <property type="nucleotide sequence ID" value="NZ_CP131059.1"/>
</dbReference>
<gene>
    <name evidence="6" type="primary">dphB</name>
    <name evidence="9" type="ORF">MmiHf6_02980</name>
</gene>
<feature type="binding site" evidence="6 7">
    <location>
        <position position="210"/>
    </location>
    <ligand>
        <name>S-adenosyl-L-methionine</name>
        <dbReference type="ChEBI" id="CHEBI:59789"/>
    </ligand>
</feature>
<protein>
    <recommendedName>
        <fullName evidence="6">Diphthine synthase</fullName>
        <ecNumber evidence="6">2.1.1.98</ecNumber>
    </recommendedName>
    <alternativeName>
        <fullName evidence="6">Diphthamide biosynthesis methyltransferase</fullName>
    </alternativeName>
</protein>
<organism evidence="9 10">
    <name type="scientific">Methanimicrococcus hongohii</name>
    <dbReference type="NCBI Taxonomy" id="3028295"/>
    <lineage>
        <taxon>Archaea</taxon>
        <taxon>Methanobacteriati</taxon>
        <taxon>Methanobacteriota</taxon>
        <taxon>Stenosarchaea group</taxon>
        <taxon>Methanomicrobia</taxon>
        <taxon>Methanosarcinales</taxon>
        <taxon>Methanosarcinaceae</taxon>
        <taxon>Methanimicrococcus</taxon>
    </lineage>
</organism>
<evidence type="ECO:0000256" key="2">
    <source>
        <dbReference type="ARBA" id="ARBA00006729"/>
    </source>
</evidence>
<dbReference type="GO" id="GO:0017183">
    <property type="term" value="P:protein histidyl modification to diphthamide"/>
    <property type="evidence" value="ECO:0007669"/>
    <property type="project" value="UniProtKB-UniRule"/>
</dbReference>
<accession>A0AA96ZTS1</accession>
<comment type="subunit">
    <text evidence="6">Homodimer.</text>
</comment>
<evidence type="ECO:0000259" key="8">
    <source>
        <dbReference type="Pfam" id="PF00590"/>
    </source>
</evidence>
<dbReference type="InterPro" id="IPR014776">
    <property type="entry name" value="4pyrrole_Mease_sub2"/>
</dbReference>
<dbReference type="PANTHER" id="PTHR10882:SF0">
    <property type="entry name" value="DIPHTHINE METHYL ESTER SYNTHASE"/>
    <property type="match status" value="1"/>
</dbReference>
<keyword evidence="10" id="KW-1185">Reference proteome</keyword>